<sequence length="167" mass="19194">MKIMDKWTPMHDTSIVEDVVIFRMNILRGKILRYQGRFEDSLQSLHSAHDLTKARREIFFDEDFGELIVELADTLQELGNFSRSEALLRKQLTRDHTSATDSILRVSLAECLFARREFVKAEGVCADLNNRHAIPKMARLRLCITAAKLCHVQADLSGAFSWWTEAL</sequence>
<dbReference type="InterPro" id="IPR011990">
    <property type="entry name" value="TPR-like_helical_dom_sf"/>
</dbReference>
<dbReference type="OrthoDB" id="427518at2759"/>
<evidence type="ECO:0008006" key="3">
    <source>
        <dbReference type="Google" id="ProtNLM"/>
    </source>
</evidence>
<dbReference type="AlphaFoldDB" id="A0A0F7ZSJ7"/>
<accession>A0A0F7ZSJ7</accession>
<dbReference type="SUPFAM" id="SSF48452">
    <property type="entry name" value="TPR-like"/>
    <property type="match status" value="1"/>
</dbReference>
<reference evidence="1 2" key="1">
    <citation type="journal article" date="2014" name="Genome Biol. Evol.">
        <title>Comparative genomics and transcriptomics analyses reveal divergent lifestyle features of nematode endoparasitic fungus Hirsutella minnesotensis.</title>
        <authorList>
            <person name="Lai Y."/>
            <person name="Liu K."/>
            <person name="Zhang X."/>
            <person name="Zhang X."/>
            <person name="Li K."/>
            <person name="Wang N."/>
            <person name="Shu C."/>
            <person name="Wu Y."/>
            <person name="Wang C."/>
            <person name="Bushley K.E."/>
            <person name="Xiang M."/>
            <person name="Liu X."/>
        </authorList>
    </citation>
    <scope>NUCLEOTIDE SEQUENCE [LARGE SCALE GENOMIC DNA]</scope>
    <source>
        <strain evidence="1 2">3608</strain>
    </source>
</reference>
<proteinExistence type="predicted"/>
<evidence type="ECO:0000313" key="1">
    <source>
        <dbReference type="EMBL" id="KJZ71483.1"/>
    </source>
</evidence>
<evidence type="ECO:0000313" key="2">
    <source>
        <dbReference type="Proteomes" id="UP000054481"/>
    </source>
</evidence>
<dbReference type="Proteomes" id="UP000054481">
    <property type="component" value="Unassembled WGS sequence"/>
</dbReference>
<organism evidence="1 2">
    <name type="scientific">Hirsutella minnesotensis 3608</name>
    <dbReference type="NCBI Taxonomy" id="1043627"/>
    <lineage>
        <taxon>Eukaryota</taxon>
        <taxon>Fungi</taxon>
        <taxon>Dikarya</taxon>
        <taxon>Ascomycota</taxon>
        <taxon>Pezizomycotina</taxon>
        <taxon>Sordariomycetes</taxon>
        <taxon>Hypocreomycetidae</taxon>
        <taxon>Hypocreales</taxon>
        <taxon>Ophiocordycipitaceae</taxon>
        <taxon>Hirsutella</taxon>
    </lineage>
</organism>
<dbReference type="Gene3D" id="1.25.40.10">
    <property type="entry name" value="Tetratricopeptide repeat domain"/>
    <property type="match status" value="1"/>
</dbReference>
<gene>
    <name evidence="1" type="ORF">HIM_09122</name>
</gene>
<keyword evidence="2" id="KW-1185">Reference proteome</keyword>
<protein>
    <recommendedName>
        <fullName evidence="3">MalT-like TPR region domain-containing protein</fullName>
    </recommendedName>
</protein>
<name>A0A0F7ZSJ7_9HYPO</name>
<dbReference type="EMBL" id="KQ030572">
    <property type="protein sequence ID" value="KJZ71483.1"/>
    <property type="molecule type" value="Genomic_DNA"/>
</dbReference>